<dbReference type="AlphaFoldDB" id="A0A0B7BC77"/>
<sequence length="73" mass="8318">MKIMMRSDHHYLAPNPQHAATMNRVNSQATLKYQLCTHHHRALDHNLFGCNRTFDNNLLGCNRTLLTTTSLGA</sequence>
<feature type="non-terminal residue" evidence="1">
    <location>
        <position position="73"/>
    </location>
</feature>
<gene>
    <name evidence="1" type="primary">ORF172627</name>
</gene>
<protein>
    <submittedName>
        <fullName evidence="1">Uncharacterized protein</fullName>
    </submittedName>
</protein>
<accession>A0A0B7BC77</accession>
<organism evidence="1">
    <name type="scientific">Arion vulgaris</name>
    <dbReference type="NCBI Taxonomy" id="1028688"/>
    <lineage>
        <taxon>Eukaryota</taxon>
        <taxon>Metazoa</taxon>
        <taxon>Spiralia</taxon>
        <taxon>Lophotrochozoa</taxon>
        <taxon>Mollusca</taxon>
        <taxon>Gastropoda</taxon>
        <taxon>Heterobranchia</taxon>
        <taxon>Euthyneura</taxon>
        <taxon>Panpulmonata</taxon>
        <taxon>Eupulmonata</taxon>
        <taxon>Stylommatophora</taxon>
        <taxon>Helicina</taxon>
        <taxon>Arionoidea</taxon>
        <taxon>Arionidae</taxon>
        <taxon>Arion</taxon>
    </lineage>
</organism>
<dbReference type="EMBL" id="HACG01042875">
    <property type="protein sequence ID" value="CEK89740.1"/>
    <property type="molecule type" value="Transcribed_RNA"/>
</dbReference>
<proteinExistence type="predicted"/>
<evidence type="ECO:0000313" key="1">
    <source>
        <dbReference type="EMBL" id="CEK89740.1"/>
    </source>
</evidence>
<reference evidence="1" key="1">
    <citation type="submission" date="2014-12" db="EMBL/GenBank/DDBJ databases">
        <title>Insight into the proteome of Arion vulgaris.</title>
        <authorList>
            <person name="Aradska J."/>
            <person name="Bulat T."/>
            <person name="Smidak R."/>
            <person name="Sarate P."/>
            <person name="Gangsoo J."/>
            <person name="Sialana F."/>
            <person name="Bilban M."/>
            <person name="Lubec G."/>
        </authorList>
    </citation>
    <scope>NUCLEOTIDE SEQUENCE</scope>
    <source>
        <tissue evidence="1">Skin</tissue>
    </source>
</reference>
<name>A0A0B7BC77_9EUPU</name>